<feature type="domain" description="PNPLA" evidence="5">
    <location>
        <begin position="6"/>
        <end position="219"/>
    </location>
</feature>
<dbReference type="RefSeq" id="WP_094060617.1">
    <property type="nucleotide sequence ID" value="NZ_CP022530.1"/>
</dbReference>
<dbReference type="Gene3D" id="3.40.1090.10">
    <property type="entry name" value="Cytosolic phospholipase A2 catalytic domain"/>
    <property type="match status" value="1"/>
</dbReference>
<evidence type="ECO:0000256" key="4">
    <source>
        <dbReference type="PROSITE-ProRule" id="PRU01161"/>
    </source>
</evidence>
<dbReference type="PROSITE" id="PS51635">
    <property type="entry name" value="PNPLA"/>
    <property type="match status" value="1"/>
</dbReference>
<dbReference type="EMBL" id="CP022530">
    <property type="protein sequence ID" value="ASP39439.1"/>
    <property type="molecule type" value="Genomic_DNA"/>
</dbReference>
<dbReference type="Proteomes" id="UP000202440">
    <property type="component" value="Chromosome"/>
</dbReference>
<evidence type="ECO:0000256" key="2">
    <source>
        <dbReference type="ARBA" id="ARBA00022963"/>
    </source>
</evidence>
<evidence type="ECO:0000313" key="7">
    <source>
        <dbReference type="Proteomes" id="UP000202440"/>
    </source>
</evidence>
<evidence type="ECO:0000256" key="1">
    <source>
        <dbReference type="ARBA" id="ARBA00022801"/>
    </source>
</evidence>
<dbReference type="OrthoDB" id="9798773at2"/>
<dbReference type="InterPro" id="IPR016035">
    <property type="entry name" value="Acyl_Trfase/lysoPLipase"/>
</dbReference>
<keyword evidence="3 4" id="KW-0443">Lipid metabolism</keyword>
<dbReference type="InterPro" id="IPR050301">
    <property type="entry name" value="NTE"/>
</dbReference>
<evidence type="ECO:0000256" key="3">
    <source>
        <dbReference type="ARBA" id="ARBA00023098"/>
    </source>
</evidence>
<dbReference type="InterPro" id="IPR002641">
    <property type="entry name" value="PNPLA_dom"/>
</dbReference>
<dbReference type="PANTHER" id="PTHR14226:SF57">
    <property type="entry name" value="BLR7027 PROTEIN"/>
    <property type="match status" value="1"/>
</dbReference>
<gene>
    <name evidence="6" type="ORF">CHH28_12480</name>
</gene>
<feature type="active site" description="Proton acceptor" evidence="4">
    <location>
        <position position="206"/>
    </location>
</feature>
<dbReference type="Pfam" id="PF01734">
    <property type="entry name" value="Patatin"/>
    <property type="match status" value="1"/>
</dbReference>
<keyword evidence="2 4" id="KW-0442">Lipid degradation</keyword>
<reference evidence="6 7" key="1">
    <citation type="submission" date="2017-07" db="EMBL/GenBank/DDBJ databases">
        <title>Annotated genome sequence of Bacterioplanes sanyensis isolated from Red Sea.</title>
        <authorList>
            <person name="Rehman Z.U."/>
        </authorList>
    </citation>
    <scope>NUCLEOTIDE SEQUENCE [LARGE SCALE GENOMIC DNA]</scope>
    <source>
        <strain evidence="6 7">NV9</strain>
    </source>
</reference>
<dbReference type="KEGG" id="bsan:CHH28_12480"/>
<dbReference type="GO" id="GO:0016042">
    <property type="term" value="P:lipid catabolic process"/>
    <property type="evidence" value="ECO:0007669"/>
    <property type="project" value="UniProtKB-UniRule"/>
</dbReference>
<dbReference type="CDD" id="cd07209">
    <property type="entry name" value="Pat_hypo_Ecoli_Z1214_like"/>
    <property type="match status" value="1"/>
</dbReference>
<organism evidence="6 7">
    <name type="scientific">Bacterioplanes sanyensis</name>
    <dbReference type="NCBI Taxonomy" id="1249553"/>
    <lineage>
        <taxon>Bacteria</taxon>
        <taxon>Pseudomonadati</taxon>
        <taxon>Pseudomonadota</taxon>
        <taxon>Gammaproteobacteria</taxon>
        <taxon>Oceanospirillales</taxon>
        <taxon>Oceanospirillaceae</taxon>
        <taxon>Bacterioplanes</taxon>
    </lineage>
</organism>
<evidence type="ECO:0000259" key="5">
    <source>
        <dbReference type="PROSITE" id="PS51635"/>
    </source>
</evidence>
<feature type="short sequence motif" description="DGA/G" evidence="4">
    <location>
        <begin position="206"/>
        <end position="208"/>
    </location>
</feature>
<comment type="caution">
    <text evidence="4">Lacks conserved residue(s) required for the propagation of feature annotation.</text>
</comment>
<feature type="short sequence motif" description="GXSXG" evidence="4">
    <location>
        <begin position="42"/>
        <end position="46"/>
    </location>
</feature>
<evidence type="ECO:0000313" key="6">
    <source>
        <dbReference type="EMBL" id="ASP39439.1"/>
    </source>
</evidence>
<dbReference type="SUPFAM" id="SSF52151">
    <property type="entry name" value="FabD/lysophospholipase-like"/>
    <property type="match status" value="1"/>
</dbReference>
<keyword evidence="1 4" id="KW-0378">Hydrolase</keyword>
<keyword evidence="7" id="KW-1185">Reference proteome</keyword>
<sequence>MKRTGLILSGGGARAAYQVGVLKAIHRQLPKGHYNPFDIISGTSAGAINGIALASFADHYRLGIRHLERIWSHFSCDLIYRTDAIGISRSLLTLTGGVLLGARRQSDTVSLLDNSPLRELLAEVIRFGAIQQAIDNQSLHAVAVSCSGLSSGESVAFFQGHYSITNWQRQRRIGRRAELTLDHLMASSAIPMIFPPVHIRDQFYADGAVRQLAPMSPALHLGAEKILVIGVSGAAHRPADVTATPEQYPTPAKMMGHMLNAAFLDSMETDIERLQRINRTVDLIPEKIRAKQAMELRHIDLLEISPSQSLDVIAGEHVEEMPKALRLALGGSGNAARSGSGILSYLLFSKGYCQALIQLGYDDAMQRGDEIRAFFSDHFTEAK</sequence>
<proteinExistence type="predicted"/>
<dbReference type="GO" id="GO:0016787">
    <property type="term" value="F:hydrolase activity"/>
    <property type="evidence" value="ECO:0007669"/>
    <property type="project" value="UniProtKB-UniRule"/>
</dbReference>
<protein>
    <submittedName>
        <fullName evidence="6">Patatin</fullName>
    </submittedName>
</protein>
<dbReference type="PANTHER" id="PTHR14226">
    <property type="entry name" value="NEUROPATHY TARGET ESTERASE/SWISS CHEESE D.MELANOGASTER"/>
    <property type="match status" value="1"/>
</dbReference>
<name>A0A222FL01_9GAMM</name>
<dbReference type="AlphaFoldDB" id="A0A222FL01"/>
<feature type="active site" description="Nucleophile" evidence="4">
    <location>
        <position position="44"/>
    </location>
</feature>
<accession>A0A222FL01</accession>